<evidence type="ECO:0000313" key="1">
    <source>
        <dbReference type="EMBL" id="QIB34768.1"/>
    </source>
</evidence>
<protein>
    <submittedName>
        <fullName evidence="1">Regulatory protein GemA</fullName>
    </submittedName>
</protein>
<keyword evidence="2" id="KW-1185">Reference proteome</keyword>
<organism evidence="1 2">
    <name type="scientific">Ancylobacter pratisalsi</name>
    <dbReference type="NCBI Taxonomy" id="1745854"/>
    <lineage>
        <taxon>Bacteria</taxon>
        <taxon>Pseudomonadati</taxon>
        <taxon>Pseudomonadota</taxon>
        <taxon>Alphaproteobacteria</taxon>
        <taxon>Hyphomicrobiales</taxon>
        <taxon>Xanthobacteraceae</taxon>
        <taxon>Ancylobacter</taxon>
    </lineage>
</organism>
<proteinExistence type="predicted"/>
<dbReference type="RefSeq" id="WP_163075913.1">
    <property type="nucleotide sequence ID" value="NZ_CP048630.1"/>
</dbReference>
<accession>A0A6P1YN14</accession>
<gene>
    <name evidence="1" type="ORF">G3A50_14415</name>
</gene>
<sequence>MTTVTSKQIGAIHTLKARAALDDDSYRDILHRETGQRSAKALSRDQAFRVIERLKVLSGGSERPSRAAAPPLADGALKLEGPFVGQCRSLWIAAWNLGVIEDRRDTALVAFVERQTGIASLSWLRDPLEAAKAIEGLKAWINRVAPVTWDAEVKALRRRGMTIGRWRKIAVVRAQCRLLAEEAPASLDAHSDAELQQLQTTLGRRIRRMQDRRARA</sequence>
<dbReference type="AlphaFoldDB" id="A0A6P1YN14"/>
<reference evidence="1 2" key="1">
    <citation type="submission" date="2020-02" db="EMBL/GenBank/DDBJ databases">
        <authorList>
            <person name="Li G."/>
        </authorList>
    </citation>
    <scope>NUCLEOTIDE SEQUENCE [LARGE SCALE GENOMIC DNA]</scope>
    <source>
        <strain evidence="1 2">DSM 102029</strain>
    </source>
</reference>
<dbReference type="EMBL" id="CP048630">
    <property type="protein sequence ID" value="QIB34768.1"/>
    <property type="molecule type" value="Genomic_DNA"/>
</dbReference>
<dbReference type="KEGG" id="apra:G3A50_14415"/>
<dbReference type="InterPro" id="IPR009363">
    <property type="entry name" value="Phage_Mu_Gp16"/>
</dbReference>
<dbReference type="Proteomes" id="UP000464751">
    <property type="component" value="Chromosome"/>
</dbReference>
<dbReference type="Pfam" id="PF06252">
    <property type="entry name" value="GemA"/>
    <property type="match status" value="1"/>
</dbReference>
<name>A0A6P1YN14_9HYPH</name>
<evidence type="ECO:0000313" key="2">
    <source>
        <dbReference type="Proteomes" id="UP000464751"/>
    </source>
</evidence>